<feature type="transmembrane region" description="Helical" evidence="1">
    <location>
        <begin position="144"/>
        <end position="172"/>
    </location>
</feature>
<evidence type="ECO:0000313" key="3">
    <source>
        <dbReference type="Proteomes" id="UP001205748"/>
    </source>
</evidence>
<protein>
    <submittedName>
        <fullName evidence="2">Uncharacterized protein</fullName>
    </submittedName>
</protein>
<feature type="transmembrane region" description="Helical" evidence="1">
    <location>
        <begin position="246"/>
        <end position="266"/>
    </location>
</feature>
<feature type="transmembrane region" description="Helical" evidence="1">
    <location>
        <begin position="114"/>
        <end position="138"/>
    </location>
</feature>
<feature type="transmembrane region" description="Helical" evidence="1">
    <location>
        <begin position="184"/>
        <end position="204"/>
    </location>
</feature>
<feature type="transmembrane region" description="Helical" evidence="1">
    <location>
        <begin position="356"/>
        <end position="376"/>
    </location>
</feature>
<keyword evidence="1" id="KW-0812">Transmembrane</keyword>
<comment type="caution">
    <text evidence="2">The sequence shown here is derived from an EMBL/GenBank/DDBJ whole genome shotgun (WGS) entry which is preliminary data.</text>
</comment>
<keyword evidence="1" id="KW-1133">Transmembrane helix</keyword>
<feature type="transmembrane region" description="Helical" evidence="1">
    <location>
        <begin position="475"/>
        <end position="494"/>
    </location>
</feature>
<keyword evidence="1" id="KW-0472">Membrane</keyword>
<proteinExistence type="predicted"/>
<gene>
    <name evidence="2" type="ORF">NSA47_05910</name>
</gene>
<evidence type="ECO:0000256" key="1">
    <source>
        <dbReference type="SAM" id="Phobius"/>
    </source>
</evidence>
<dbReference type="Proteomes" id="UP001205748">
    <property type="component" value="Unassembled WGS sequence"/>
</dbReference>
<feature type="transmembrane region" description="Helical" evidence="1">
    <location>
        <begin position="500"/>
        <end position="520"/>
    </location>
</feature>
<keyword evidence="3" id="KW-1185">Reference proteome</keyword>
<reference evidence="2" key="1">
    <citation type="submission" date="2022-07" db="EMBL/GenBank/DDBJ databases">
        <title>Enhanced cultured diversity of the mouse gut microbiota enables custom-made synthetic communities.</title>
        <authorList>
            <person name="Afrizal A."/>
        </authorList>
    </citation>
    <scope>NUCLEOTIDE SEQUENCE</scope>
    <source>
        <strain evidence="2">DSM 28593</strain>
    </source>
</reference>
<feature type="transmembrane region" description="Helical" evidence="1">
    <location>
        <begin position="430"/>
        <end position="454"/>
    </location>
</feature>
<organism evidence="2 3">
    <name type="scientific">Irregularibacter muris</name>
    <dbReference type="NCBI Taxonomy" id="1796619"/>
    <lineage>
        <taxon>Bacteria</taxon>
        <taxon>Bacillati</taxon>
        <taxon>Bacillota</taxon>
        <taxon>Clostridia</taxon>
        <taxon>Eubacteriales</taxon>
        <taxon>Eubacteriaceae</taxon>
        <taxon>Irregularibacter</taxon>
    </lineage>
</organism>
<feature type="transmembrane region" description="Helical" evidence="1">
    <location>
        <begin position="68"/>
        <end position="93"/>
    </location>
</feature>
<dbReference type="RefSeq" id="WP_257529999.1">
    <property type="nucleotide sequence ID" value="NZ_JANKAS010000004.1"/>
</dbReference>
<accession>A0AAE3HDG0</accession>
<feature type="transmembrane region" description="Helical" evidence="1">
    <location>
        <begin position="397"/>
        <end position="418"/>
    </location>
</feature>
<dbReference type="EMBL" id="JANKAS010000004">
    <property type="protein sequence ID" value="MCR1898525.1"/>
    <property type="molecule type" value="Genomic_DNA"/>
</dbReference>
<evidence type="ECO:0000313" key="2">
    <source>
        <dbReference type="EMBL" id="MCR1898525.1"/>
    </source>
</evidence>
<name>A0AAE3HDG0_9FIRM</name>
<sequence length="533" mass="59384">MNKFMSLTKLQLKDFFSRYQSGLNLKKGILGKGLFIVVGLLLLFPAIQLSQSLYTPLAMVGYPQILVTLAYIGAVIAMLFAAIPFIMSIFFYSKDITFLSSLPIKESAIVLSKLSAIYIYLLGMSAFIFGPALAIYTINQEMNILLILLSLIAFIVSPILPLTIATLIILPIMRWVGGSKRRNLFSILGSILFLFFIVALQLILSRFQSDPERMQQLLAQPEGLLKAVGKPFPPSLWLTNMVQGSFVDMILFLGITIILVLLLQGLSKAIYRKAMMSFSQEGSVSIKEGSIYYKKRSVGLQLIRRNFFIITSNPTFFLNTFLNMLVPVLVFGISMFTGETSIEALNSPLLAPYRVLIFAGVLSSPAIISNISATAITREGKAFWETKVLPISLKDNLRYRVITTMILNLFGSLLLGIGSMFIMDLSAMDILLGIVVTISLTLFLATVDIVINIFRPMLNWTHPTAAVKNNMNVMISLALRVVIGFGIYGIFMVVKAKNETMIILISGIFFLLYLLARHLVYKVFVKKFKEISI</sequence>
<feature type="transmembrane region" description="Helical" evidence="1">
    <location>
        <begin position="316"/>
        <end position="336"/>
    </location>
</feature>
<dbReference type="AlphaFoldDB" id="A0AAE3HDG0"/>